<dbReference type="Proteomes" id="UP001519460">
    <property type="component" value="Unassembled WGS sequence"/>
</dbReference>
<name>A0ABD0KXK6_9CAEN</name>
<dbReference type="AlphaFoldDB" id="A0ABD0KXK6"/>
<feature type="non-terminal residue" evidence="2">
    <location>
        <position position="1"/>
    </location>
</feature>
<sequence>VSVGVYNREDLTDEQRLLNHLRTNYDPSVRPVFDARQPVVIRLGITLTQIIDV</sequence>
<dbReference type="InterPro" id="IPR006202">
    <property type="entry name" value="Neur_chan_lig-bd"/>
</dbReference>
<evidence type="ECO:0000313" key="2">
    <source>
        <dbReference type="EMBL" id="KAK7491775.1"/>
    </source>
</evidence>
<evidence type="ECO:0000313" key="3">
    <source>
        <dbReference type="Proteomes" id="UP001519460"/>
    </source>
</evidence>
<accession>A0ABD0KXK6</accession>
<proteinExistence type="predicted"/>
<dbReference type="EMBL" id="JACVVK020000111">
    <property type="protein sequence ID" value="KAK7491775.1"/>
    <property type="molecule type" value="Genomic_DNA"/>
</dbReference>
<dbReference type="Pfam" id="PF02931">
    <property type="entry name" value="Neur_chan_LBD"/>
    <property type="match status" value="1"/>
</dbReference>
<organism evidence="2 3">
    <name type="scientific">Batillaria attramentaria</name>
    <dbReference type="NCBI Taxonomy" id="370345"/>
    <lineage>
        <taxon>Eukaryota</taxon>
        <taxon>Metazoa</taxon>
        <taxon>Spiralia</taxon>
        <taxon>Lophotrochozoa</taxon>
        <taxon>Mollusca</taxon>
        <taxon>Gastropoda</taxon>
        <taxon>Caenogastropoda</taxon>
        <taxon>Sorbeoconcha</taxon>
        <taxon>Cerithioidea</taxon>
        <taxon>Batillariidae</taxon>
        <taxon>Batillaria</taxon>
    </lineage>
</organism>
<protein>
    <recommendedName>
        <fullName evidence="1">Neurotransmitter-gated ion-channel ligand-binding domain-containing protein</fullName>
    </recommendedName>
</protein>
<dbReference type="InterPro" id="IPR036734">
    <property type="entry name" value="Neur_chan_lig-bd_sf"/>
</dbReference>
<evidence type="ECO:0000259" key="1">
    <source>
        <dbReference type="Pfam" id="PF02931"/>
    </source>
</evidence>
<feature type="non-terminal residue" evidence="2">
    <location>
        <position position="53"/>
    </location>
</feature>
<keyword evidence="3" id="KW-1185">Reference proteome</keyword>
<dbReference type="Gene3D" id="2.70.170.10">
    <property type="entry name" value="Neurotransmitter-gated ion-channel ligand-binding domain"/>
    <property type="match status" value="1"/>
</dbReference>
<reference evidence="2 3" key="1">
    <citation type="journal article" date="2023" name="Sci. Data">
        <title>Genome assembly of the Korean intertidal mud-creeper Batillaria attramentaria.</title>
        <authorList>
            <person name="Patra A.K."/>
            <person name="Ho P.T."/>
            <person name="Jun S."/>
            <person name="Lee S.J."/>
            <person name="Kim Y."/>
            <person name="Won Y.J."/>
        </authorList>
    </citation>
    <scope>NUCLEOTIDE SEQUENCE [LARGE SCALE GENOMIC DNA]</scope>
    <source>
        <strain evidence="2">Wonlab-2016</strain>
    </source>
</reference>
<gene>
    <name evidence="2" type="ORF">BaRGS_00017031</name>
</gene>
<comment type="caution">
    <text evidence="2">The sequence shown here is derived from an EMBL/GenBank/DDBJ whole genome shotgun (WGS) entry which is preliminary data.</text>
</comment>
<feature type="domain" description="Neurotransmitter-gated ion-channel ligand-binding" evidence="1">
    <location>
        <begin position="14"/>
        <end position="53"/>
    </location>
</feature>
<dbReference type="SUPFAM" id="SSF63712">
    <property type="entry name" value="Nicotinic receptor ligand binding domain-like"/>
    <property type="match status" value="1"/>
</dbReference>